<accession>A0A3N4KLP8</accession>
<dbReference type="STRING" id="1392247.A0A3N4KLP8"/>
<dbReference type="PANTHER" id="PTHR37544:SF3">
    <property type="entry name" value="SPRAY"/>
    <property type="match status" value="1"/>
</dbReference>
<dbReference type="InParanoid" id="A0A3N4KLP8"/>
<name>A0A3N4KLP8_9PEZI</name>
<protein>
    <submittedName>
        <fullName evidence="3">Uncharacterized protein</fullName>
    </submittedName>
</protein>
<keyword evidence="2" id="KW-1133">Transmembrane helix</keyword>
<feature type="transmembrane region" description="Helical" evidence="2">
    <location>
        <begin position="676"/>
        <end position="702"/>
    </location>
</feature>
<feature type="transmembrane region" description="Helical" evidence="2">
    <location>
        <begin position="527"/>
        <end position="545"/>
    </location>
</feature>
<sequence>MKKYTSLRSSRSKQWQPIPLRPFFLLAFLVLVLIIIIGIQLLITQPILIAPAFLFEYIPTTVPVVLSLLWAFSAHDFKRLEPFFQLSSPTGALAEDSLLLDYSYMFILSVPVVSLRKGHYAIFLSSIIMLLLTTLITPFSSGLFDIKKANVDAPGNVPYLDINPEPVLNSAGFAHSVYAYSFLNGTLPPFTTPDFALTPWVDETNANSSWQGQSRMYESNFTCVQPTLEPFEDPDFGPIGYNVTNNDGKSALFMYRPGGFNDSDGILQNTYGNISEGVVFSVNDSVSTASIAWAMKEVSGSGEETVLGYLHIIGAQDPNHEYEAAVNLNGDDWTALWCEPTYWQQDVEATVLMPSGEVVSAKRTGEAVVLDNAITRRFGKVMLLGSLGDSPNYDNITLREMSEIPVRFGADTRDLPAVQTLIRPGVEAAVRGAKLYRGATKYKQLDTLRHLSAHVFITISDKETDKRFWRDPKMMAQYYEQKWKTMFAFAMTQQMIPTDGKGSRSVIISKPISGWRVSPAWGRATQASFGLLAVLVLGLVMMGIWQGGRRIELDGEPNSLSNAMGMLDGSGKGISDLFHGLEYSGPTKVATSLEQHGHKYKLTLVEEVGPRLEILPRGGDNSKPTSTAEGNLGSKSQSAISSSTASKEPSGVQSPLLPSLDPSCPRETFKPEKNWILLRPVGLFLILFFCSVTGAMVFLYVYDINHQGLPTVYPIDSFGFKLIYSYIPTVLATGIEPIMIALGTYHCMVAPYKRLSRPKNRADTSLALSLDFDRSPPQFQLLRAIRSRDAQVGALALAILVVNLLAITFGSLFFVSTDAVRTSEVPATVWDMPKSLERFPALAGDVYLSLSATLSNKTGNRYTQDNPLFYIPPMSFDNGQSYDPRKQYALEQLTHSQAPAGEIEWSSLVFGSDVKCVLIPQEAIRSSCTNGMLETISCGEPLPSNISGTFTAQVEVAFSGGEVSWGKGTPDKWYFSGMSTDAFVYLNTLTASSFLVGWSEMPADPKPRSDVFPSTQLPRIDTVALYCDSHFKVGSVTASLNTANGVIKTSDVVFPLQYENNGSAIEMILGFHVDIEHGEGKNYWALIDGDRSLMWFNLIMARLYPNLVRTNLVNDTHIPSTDQLVEAFENVYNRLFAQSLQMYSDNVFANVTTKDITAVFRTKEPRVRVSTSMFIVSCAVMFYLILVLLALYCTPQANDYYQNYVPTSLALMWTLLYASTAKDDCAQLRGSNPEERARQLVELGNTYSLGEFVGNDGRTHWGVSKAVKPKDTFTDAKKG</sequence>
<dbReference type="EMBL" id="ML119234">
    <property type="protein sequence ID" value="RPB06705.1"/>
    <property type="molecule type" value="Genomic_DNA"/>
</dbReference>
<dbReference type="Proteomes" id="UP000277580">
    <property type="component" value="Unassembled WGS sequence"/>
</dbReference>
<keyword evidence="2" id="KW-0472">Membrane</keyword>
<feature type="transmembrane region" description="Helical" evidence="2">
    <location>
        <begin position="792"/>
        <end position="815"/>
    </location>
</feature>
<organism evidence="3 4">
    <name type="scientific">Morchella conica CCBAS932</name>
    <dbReference type="NCBI Taxonomy" id="1392247"/>
    <lineage>
        <taxon>Eukaryota</taxon>
        <taxon>Fungi</taxon>
        <taxon>Dikarya</taxon>
        <taxon>Ascomycota</taxon>
        <taxon>Pezizomycotina</taxon>
        <taxon>Pezizomycetes</taxon>
        <taxon>Pezizales</taxon>
        <taxon>Morchellaceae</taxon>
        <taxon>Morchella</taxon>
    </lineage>
</organism>
<dbReference type="OrthoDB" id="3248909at2759"/>
<feature type="compositionally biased region" description="Low complexity" evidence="1">
    <location>
        <begin position="634"/>
        <end position="663"/>
    </location>
</feature>
<evidence type="ECO:0000256" key="1">
    <source>
        <dbReference type="SAM" id="MobiDB-lite"/>
    </source>
</evidence>
<keyword evidence="2" id="KW-0812">Transmembrane</keyword>
<feature type="transmembrane region" description="Helical" evidence="2">
    <location>
        <begin position="49"/>
        <end position="72"/>
    </location>
</feature>
<gene>
    <name evidence="3" type="ORF">P167DRAFT_569023</name>
</gene>
<feature type="transmembrane region" description="Helical" evidence="2">
    <location>
        <begin position="1173"/>
        <end position="1193"/>
    </location>
</feature>
<feature type="transmembrane region" description="Helical" evidence="2">
    <location>
        <begin position="120"/>
        <end position="139"/>
    </location>
</feature>
<dbReference type="InterPro" id="IPR021840">
    <property type="entry name" value="DUF3433"/>
</dbReference>
<evidence type="ECO:0000313" key="4">
    <source>
        <dbReference type="Proteomes" id="UP000277580"/>
    </source>
</evidence>
<dbReference type="PANTHER" id="PTHR37544">
    <property type="entry name" value="SPRAY-RELATED"/>
    <property type="match status" value="1"/>
</dbReference>
<proteinExistence type="predicted"/>
<feature type="transmembrane region" description="Helical" evidence="2">
    <location>
        <begin position="722"/>
        <end position="745"/>
    </location>
</feature>
<feature type="region of interest" description="Disordered" evidence="1">
    <location>
        <begin position="613"/>
        <end position="664"/>
    </location>
</feature>
<dbReference type="AlphaFoldDB" id="A0A3N4KLP8"/>
<evidence type="ECO:0000256" key="2">
    <source>
        <dbReference type="SAM" id="Phobius"/>
    </source>
</evidence>
<evidence type="ECO:0000313" key="3">
    <source>
        <dbReference type="EMBL" id="RPB06705.1"/>
    </source>
</evidence>
<keyword evidence="4" id="KW-1185">Reference proteome</keyword>
<dbReference type="Pfam" id="PF11915">
    <property type="entry name" value="DUF3433"/>
    <property type="match status" value="2"/>
</dbReference>
<reference evidence="3 4" key="1">
    <citation type="journal article" date="2018" name="Nat. Ecol. Evol.">
        <title>Pezizomycetes genomes reveal the molecular basis of ectomycorrhizal truffle lifestyle.</title>
        <authorList>
            <person name="Murat C."/>
            <person name="Payen T."/>
            <person name="Noel B."/>
            <person name="Kuo A."/>
            <person name="Morin E."/>
            <person name="Chen J."/>
            <person name="Kohler A."/>
            <person name="Krizsan K."/>
            <person name="Balestrini R."/>
            <person name="Da Silva C."/>
            <person name="Montanini B."/>
            <person name="Hainaut M."/>
            <person name="Levati E."/>
            <person name="Barry K.W."/>
            <person name="Belfiori B."/>
            <person name="Cichocki N."/>
            <person name="Clum A."/>
            <person name="Dockter R.B."/>
            <person name="Fauchery L."/>
            <person name="Guy J."/>
            <person name="Iotti M."/>
            <person name="Le Tacon F."/>
            <person name="Lindquist E.A."/>
            <person name="Lipzen A."/>
            <person name="Malagnac F."/>
            <person name="Mello A."/>
            <person name="Molinier V."/>
            <person name="Miyauchi S."/>
            <person name="Poulain J."/>
            <person name="Riccioni C."/>
            <person name="Rubini A."/>
            <person name="Sitrit Y."/>
            <person name="Splivallo R."/>
            <person name="Traeger S."/>
            <person name="Wang M."/>
            <person name="Zifcakova L."/>
            <person name="Wipf D."/>
            <person name="Zambonelli A."/>
            <person name="Paolocci F."/>
            <person name="Nowrousian M."/>
            <person name="Ottonello S."/>
            <person name="Baldrian P."/>
            <person name="Spatafora J.W."/>
            <person name="Henrissat B."/>
            <person name="Nagy L.G."/>
            <person name="Aury J.M."/>
            <person name="Wincker P."/>
            <person name="Grigoriev I.V."/>
            <person name="Bonfante P."/>
            <person name="Martin F.M."/>
        </authorList>
    </citation>
    <scope>NUCLEOTIDE SEQUENCE [LARGE SCALE GENOMIC DNA]</scope>
    <source>
        <strain evidence="3 4">CCBAS932</strain>
    </source>
</reference>
<feature type="transmembrane region" description="Helical" evidence="2">
    <location>
        <begin position="20"/>
        <end position="43"/>
    </location>
</feature>